<organismHost>
    <name type="scientific">Pseudomonas chlororaphis</name>
    <dbReference type="NCBI Taxonomy" id="587753"/>
</organismHost>
<evidence type="ECO:0000313" key="3">
    <source>
        <dbReference type="Proteomes" id="UP000002421"/>
    </source>
</evidence>
<gene>
    <name evidence="2" type="ORF">201phi2-1p254</name>
</gene>
<proteinExistence type="predicted"/>
<dbReference type="Proteomes" id="UP000002421">
    <property type="component" value="Segment"/>
</dbReference>
<keyword evidence="3" id="KW-1185">Reference proteome</keyword>
<evidence type="ECO:0000313" key="2">
    <source>
        <dbReference type="EMBL" id="ABY63082.1"/>
    </source>
</evidence>
<dbReference type="KEGG" id="vg:6372433"/>
<dbReference type="EMBL" id="EU197055">
    <property type="protein sequence ID" value="ABY63082.1"/>
    <property type="molecule type" value="Genomic_DNA"/>
</dbReference>
<sequence length="86" mass="9477">MKDNWYNRVKKAVQENIPVIVTIGTTVAAVAAVMYAKDELDETVKGNNELLKTIEEKIAIAIESPTIVKVEIGDEIELFGTGNRTD</sequence>
<evidence type="ECO:0000256" key="1">
    <source>
        <dbReference type="SAM" id="Phobius"/>
    </source>
</evidence>
<organism evidence="2 3">
    <name type="scientific">Pseudomonas phage 201phi2-1</name>
    <name type="common">Pseudomonas chlororaphis phage 201phi2-1</name>
    <dbReference type="NCBI Taxonomy" id="198110"/>
    <lineage>
        <taxon>Viruses</taxon>
        <taxon>Duplodnaviria</taxon>
        <taxon>Heunggongvirae</taxon>
        <taxon>Uroviricota</taxon>
        <taxon>Caudoviricetes</taxon>
        <taxon>Chimalliviridae</taxon>
        <taxon>Serwervirus</taxon>
        <taxon>Serwervirus 201phi21</taxon>
    </lineage>
</organism>
<keyword evidence="1" id="KW-1133">Transmembrane helix</keyword>
<protein>
    <submittedName>
        <fullName evidence="2">Uncharacterized protein</fullName>
    </submittedName>
</protein>
<keyword evidence="1" id="KW-0812">Transmembrane</keyword>
<dbReference type="RefSeq" id="YP_001956977.1">
    <property type="nucleotide sequence ID" value="NC_010821.1"/>
</dbReference>
<reference evidence="2 3" key="1">
    <citation type="journal article" date="2008" name="Virology">
        <title>Characterization of Pseudomonas chlororaphis myovirus 201varphi2-1 via genomic sequencing, mass spectrometry, and electron microscopy.</title>
        <authorList>
            <person name="Thomas J.A."/>
            <person name="Rolando M.R."/>
            <person name="Carroll C.A."/>
            <person name="Shen P.S."/>
            <person name="Belnap D.M."/>
            <person name="Weintraub S.T."/>
            <person name="Serwer P."/>
            <person name="Hardies S.C."/>
        </authorList>
    </citation>
    <scope>NUCLEOTIDE SEQUENCE</scope>
</reference>
<accession>B3FJB6</accession>
<name>B3FJB6_BP201</name>
<keyword evidence="1" id="KW-0472">Membrane</keyword>
<feature type="transmembrane region" description="Helical" evidence="1">
    <location>
        <begin position="17"/>
        <end position="36"/>
    </location>
</feature>